<evidence type="ECO:0000313" key="3">
    <source>
        <dbReference type="Proteomes" id="UP000199421"/>
    </source>
</evidence>
<dbReference type="Proteomes" id="UP000199421">
    <property type="component" value="Unassembled WGS sequence"/>
</dbReference>
<evidence type="ECO:0000313" key="2">
    <source>
        <dbReference type="EMBL" id="SEM29663.1"/>
    </source>
</evidence>
<organism evidence="2 3">
    <name type="scientific">Olivibacter domesticus</name>
    <name type="common">Pseudosphingobacterium domesticum</name>
    <dbReference type="NCBI Taxonomy" id="407022"/>
    <lineage>
        <taxon>Bacteria</taxon>
        <taxon>Pseudomonadati</taxon>
        <taxon>Bacteroidota</taxon>
        <taxon>Sphingobacteriia</taxon>
        <taxon>Sphingobacteriales</taxon>
        <taxon>Sphingobacteriaceae</taxon>
        <taxon>Olivibacter</taxon>
    </lineage>
</organism>
<reference evidence="3" key="1">
    <citation type="submission" date="2016-10" db="EMBL/GenBank/DDBJ databases">
        <authorList>
            <person name="Varghese N."/>
            <person name="Submissions S."/>
        </authorList>
    </citation>
    <scope>NUCLEOTIDE SEQUENCE [LARGE SCALE GENOMIC DNA]</scope>
    <source>
        <strain evidence="3">DSM 18733</strain>
    </source>
</reference>
<evidence type="ECO:0000256" key="1">
    <source>
        <dbReference type="SAM" id="MobiDB-lite"/>
    </source>
</evidence>
<sequence length="71" mass="7937">MARNKGGVGSHGRSCQGIKRGSKAGLRTNLSNICYKGEVHLHLALFLFNFHHEKHNDRKPNTGGRSFYNSK</sequence>
<proteinExistence type="predicted"/>
<gene>
    <name evidence="2" type="ORF">SAMN05661044_04774</name>
</gene>
<accession>A0A1H7X7J7</accession>
<dbReference type="EMBL" id="FOAF01000010">
    <property type="protein sequence ID" value="SEM29663.1"/>
    <property type="molecule type" value="Genomic_DNA"/>
</dbReference>
<dbReference type="AlphaFoldDB" id="A0A1H7X7J7"/>
<feature type="region of interest" description="Disordered" evidence="1">
    <location>
        <begin position="1"/>
        <end position="21"/>
    </location>
</feature>
<name>A0A1H7X7J7_OLID1</name>
<keyword evidence="3" id="KW-1185">Reference proteome</keyword>
<protein>
    <submittedName>
        <fullName evidence="2">Uncharacterized protein</fullName>
    </submittedName>
</protein>
<feature type="compositionally biased region" description="Gly residues" evidence="1">
    <location>
        <begin position="1"/>
        <end position="10"/>
    </location>
</feature>